<sequence length="120" mass="13267">MLFPVALPDMYQSIQVLKGDGKTAGTITFVTIGDSTIKENINVMDDESKTVNYNIIEGDLLNYYNNFNVNICGVPKGNNGSLVKWSCKFDKVNQQIPNPDLVKDSAIKGFQDLDAYLLNA</sequence>
<comment type="caution">
    <text evidence="2">The sequence shown here is derived from an EMBL/GenBank/DDBJ whole genome shotgun (WGS) entry which is preliminary data.</text>
</comment>
<dbReference type="SMART" id="SM01037">
    <property type="entry name" value="Bet_v_1"/>
    <property type="match status" value="1"/>
</dbReference>
<protein>
    <recommendedName>
        <fullName evidence="1">Bet v I/Major latex protein domain-containing protein</fullName>
    </recommendedName>
</protein>
<evidence type="ECO:0000313" key="2">
    <source>
        <dbReference type="EMBL" id="KAK4488852.1"/>
    </source>
</evidence>
<dbReference type="EMBL" id="JAYDYQ010001088">
    <property type="protein sequence ID" value="KAK4488852.1"/>
    <property type="molecule type" value="Genomic_DNA"/>
</dbReference>
<evidence type="ECO:0000259" key="1">
    <source>
        <dbReference type="SMART" id="SM01037"/>
    </source>
</evidence>
<proteinExistence type="predicted"/>
<gene>
    <name evidence="2" type="ORF">RD792_004642</name>
</gene>
<dbReference type="Proteomes" id="UP001291926">
    <property type="component" value="Unassembled WGS sequence"/>
</dbReference>
<reference evidence="2 3" key="1">
    <citation type="journal article" date="2023" name="bioRxiv">
        <title>Genome report: Whole genome sequence and annotation of Penstemon davidsonii.</title>
        <authorList>
            <person name="Ostevik K.L."/>
            <person name="Alabady M."/>
            <person name="Zhang M."/>
            <person name="Rausher M.D."/>
        </authorList>
    </citation>
    <scope>NUCLEOTIDE SEQUENCE [LARGE SCALE GENOMIC DNA]</scope>
    <source>
        <strain evidence="2">DNT005</strain>
        <tissue evidence="2">Whole leaf</tissue>
    </source>
</reference>
<name>A0ABR0DI27_9LAMI</name>
<dbReference type="Pfam" id="PF00407">
    <property type="entry name" value="Bet_v_1"/>
    <property type="match status" value="1"/>
</dbReference>
<dbReference type="Gene3D" id="3.30.530.20">
    <property type="match status" value="1"/>
</dbReference>
<evidence type="ECO:0000313" key="3">
    <source>
        <dbReference type="Proteomes" id="UP001291926"/>
    </source>
</evidence>
<dbReference type="InterPro" id="IPR051761">
    <property type="entry name" value="MLP-like_ligand-binding"/>
</dbReference>
<dbReference type="SUPFAM" id="SSF55961">
    <property type="entry name" value="Bet v1-like"/>
    <property type="match status" value="1"/>
</dbReference>
<keyword evidence="3" id="KW-1185">Reference proteome</keyword>
<dbReference type="InterPro" id="IPR000916">
    <property type="entry name" value="Bet_v_I/MLP"/>
</dbReference>
<dbReference type="PANTHER" id="PTHR31907">
    <property type="entry name" value="MLP-LIKE PROTEIN 423"/>
    <property type="match status" value="1"/>
</dbReference>
<feature type="domain" description="Bet v I/Major latex protein" evidence="1">
    <location>
        <begin position="2"/>
        <end position="120"/>
    </location>
</feature>
<organism evidence="2 3">
    <name type="scientific">Penstemon davidsonii</name>
    <dbReference type="NCBI Taxonomy" id="160366"/>
    <lineage>
        <taxon>Eukaryota</taxon>
        <taxon>Viridiplantae</taxon>
        <taxon>Streptophyta</taxon>
        <taxon>Embryophyta</taxon>
        <taxon>Tracheophyta</taxon>
        <taxon>Spermatophyta</taxon>
        <taxon>Magnoliopsida</taxon>
        <taxon>eudicotyledons</taxon>
        <taxon>Gunneridae</taxon>
        <taxon>Pentapetalae</taxon>
        <taxon>asterids</taxon>
        <taxon>lamiids</taxon>
        <taxon>Lamiales</taxon>
        <taxon>Plantaginaceae</taxon>
        <taxon>Cheloneae</taxon>
        <taxon>Penstemon</taxon>
    </lineage>
</organism>
<accession>A0ABR0DI27</accession>
<dbReference type="CDD" id="cd07816">
    <property type="entry name" value="Bet_v1-like"/>
    <property type="match status" value="1"/>
</dbReference>
<dbReference type="InterPro" id="IPR023393">
    <property type="entry name" value="START-like_dom_sf"/>
</dbReference>